<feature type="transmembrane region" description="Helical" evidence="6">
    <location>
        <begin position="72"/>
        <end position="89"/>
    </location>
</feature>
<comment type="caution">
    <text evidence="7">The sequence shown here is derived from an EMBL/GenBank/DDBJ whole genome shotgun (WGS) entry which is preliminary data.</text>
</comment>
<dbReference type="NCBIfam" id="NF041756">
    <property type="entry name" value="EfeU"/>
    <property type="match status" value="1"/>
</dbReference>
<evidence type="ECO:0000313" key="7">
    <source>
        <dbReference type="EMBL" id="KEP71373.1"/>
    </source>
</evidence>
<keyword evidence="8" id="KW-1185">Reference proteome</keyword>
<dbReference type="GO" id="GO:0015093">
    <property type="term" value="F:ferrous iron transmembrane transporter activity"/>
    <property type="evidence" value="ECO:0007669"/>
    <property type="project" value="TreeGrafter"/>
</dbReference>
<dbReference type="RefSeq" id="WP_051693255.1">
    <property type="nucleotide sequence ID" value="NZ_FOVB01000001.1"/>
</dbReference>
<dbReference type="Proteomes" id="UP000027725">
    <property type="component" value="Unassembled WGS sequence"/>
</dbReference>
<feature type="transmembrane region" description="Helical" evidence="6">
    <location>
        <begin position="275"/>
        <end position="294"/>
    </location>
</feature>
<dbReference type="eggNOG" id="COG0672">
    <property type="taxonomic scope" value="Bacteria"/>
</dbReference>
<evidence type="ECO:0000256" key="1">
    <source>
        <dbReference type="ARBA" id="ARBA00004141"/>
    </source>
</evidence>
<evidence type="ECO:0000313" key="8">
    <source>
        <dbReference type="Proteomes" id="UP000027725"/>
    </source>
</evidence>
<gene>
    <name evidence="7" type="ORF">DL1_07215</name>
</gene>
<dbReference type="STRING" id="1185766.SAMN05216224_101289"/>
<feature type="transmembrane region" description="Helical" evidence="6">
    <location>
        <begin position="245"/>
        <end position="263"/>
    </location>
</feature>
<evidence type="ECO:0000256" key="5">
    <source>
        <dbReference type="ARBA" id="ARBA00023136"/>
    </source>
</evidence>
<dbReference type="EMBL" id="JHEH01000002">
    <property type="protein sequence ID" value="KEP71373.1"/>
    <property type="molecule type" value="Genomic_DNA"/>
</dbReference>
<keyword evidence="5 6" id="KW-0472">Membrane</keyword>
<feature type="transmembrane region" description="Helical" evidence="6">
    <location>
        <begin position="177"/>
        <end position="197"/>
    </location>
</feature>
<dbReference type="GO" id="GO:0033573">
    <property type="term" value="C:high-affinity iron permease complex"/>
    <property type="evidence" value="ECO:0007669"/>
    <property type="project" value="InterPro"/>
</dbReference>
<keyword evidence="4 6" id="KW-1133">Transmembrane helix</keyword>
<evidence type="ECO:0000256" key="2">
    <source>
        <dbReference type="ARBA" id="ARBA00008333"/>
    </source>
</evidence>
<dbReference type="OrthoDB" id="7260758at2"/>
<dbReference type="Pfam" id="PF03239">
    <property type="entry name" value="FTR1"/>
    <property type="match status" value="1"/>
</dbReference>
<dbReference type="AlphaFoldDB" id="A0A074TQY4"/>
<name>A0A074TQY4_9RHOB</name>
<accession>A0A074TQY4</accession>
<reference evidence="7 8" key="1">
    <citation type="submission" date="2014-03" db="EMBL/GenBank/DDBJ databases">
        <title>The draft genome sequence of Thioclava dalianensis DLFJ1-1.</title>
        <authorList>
            <person name="Lai Q."/>
            <person name="Shao Z."/>
        </authorList>
    </citation>
    <scope>NUCLEOTIDE SEQUENCE [LARGE SCALE GENOMIC DNA]</scope>
    <source>
        <strain evidence="7 8">DLFJ1-1</strain>
    </source>
</reference>
<feature type="transmembrane region" description="Helical" evidence="6">
    <location>
        <begin position="489"/>
        <end position="507"/>
    </location>
</feature>
<keyword evidence="3 6" id="KW-0812">Transmembrane</keyword>
<sequence length="518" mass="54713">MLPTFIIGLREGLEAALIVGLIAAFLRQRGQGLAMMWLGVLSAIALSIGVGVGLKLVEQGLPQARQEAMETVIGTIAVIFVTGMIVWMTRHAHQMKSQIHGDLDAALGQGSGIALALMAFLAVLREGFETAVFLLATVSAAQSGALAALGAGLGLALAVIIGWGIYLGGVRLNLGRFFRWTGAFLILVAAGLVMSALRTAHEAGWLLAGQQQVADLSWLVAPGSVQSALLTGVLGLPANLHLIEALGWLAYFVPVTAFVYWPKRWRGGADQARRIKRACAVALIAGAGLLAALYPRPSASVPDKASLIEADSAGTALPGATLSLKDDAVTLTLAGQTRSLPLSDTRPQHERHAGLAAQRYELRHESTPANASQTLSYAQLAQITGGRRLVGLSPARNPGPFTAHWTALETATLWTSHGALLDAQGKDSMLLRLSGGGLQTSRSLRLAHDPSGGPLPDWRVNPAQVTATARALSTERLAHIEFHFWARKLPIVMLLAALALLLSGARLRPLLNFKARSM</sequence>
<dbReference type="InterPro" id="IPR004923">
    <property type="entry name" value="FTR1/Fip1/EfeU"/>
</dbReference>
<protein>
    <submittedName>
        <fullName evidence="7">Iron permease</fullName>
    </submittedName>
</protein>
<evidence type="ECO:0000256" key="6">
    <source>
        <dbReference type="SAM" id="Phobius"/>
    </source>
</evidence>
<evidence type="ECO:0000256" key="3">
    <source>
        <dbReference type="ARBA" id="ARBA00022692"/>
    </source>
</evidence>
<organism evidence="7 8">
    <name type="scientific">Thioclava dalianensis</name>
    <dbReference type="NCBI Taxonomy" id="1185766"/>
    <lineage>
        <taxon>Bacteria</taxon>
        <taxon>Pseudomonadati</taxon>
        <taxon>Pseudomonadota</taxon>
        <taxon>Alphaproteobacteria</taxon>
        <taxon>Rhodobacterales</taxon>
        <taxon>Paracoccaceae</taxon>
        <taxon>Thioclava</taxon>
    </lineage>
</organism>
<comment type="similarity">
    <text evidence="2">Belongs to the oxidase-dependent Fe transporter (OFeT) (TC 9.A.10.1) family.</text>
</comment>
<feature type="transmembrane region" description="Helical" evidence="6">
    <location>
        <begin position="144"/>
        <end position="165"/>
    </location>
</feature>
<feature type="transmembrane region" description="Helical" evidence="6">
    <location>
        <begin position="33"/>
        <end position="52"/>
    </location>
</feature>
<dbReference type="PANTHER" id="PTHR31632">
    <property type="entry name" value="IRON TRANSPORTER FTH1"/>
    <property type="match status" value="1"/>
</dbReference>
<dbReference type="PANTHER" id="PTHR31632:SF2">
    <property type="entry name" value="PLASMA MEMBRANE IRON PERMEASE"/>
    <property type="match status" value="1"/>
</dbReference>
<proteinExistence type="inferred from homology"/>
<evidence type="ECO:0000256" key="4">
    <source>
        <dbReference type="ARBA" id="ARBA00022989"/>
    </source>
</evidence>
<feature type="transmembrane region" description="Helical" evidence="6">
    <location>
        <begin position="101"/>
        <end position="124"/>
    </location>
</feature>
<comment type="subcellular location">
    <subcellularLocation>
        <location evidence="1">Membrane</location>
        <topology evidence="1">Multi-pass membrane protein</topology>
    </subcellularLocation>
</comment>